<evidence type="ECO:0000313" key="4">
    <source>
        <dbReference type="WBParaSite" id="PgR039_g091_t07"/>
    </source>
</evidence>
<accession>A0A915BHI9</accession>
<sequence>MREKQMENLYLLIFSEKTGEFISRFALFKFWSLLSFSDQLYGDVYPYECNIYVIFFADKQCSEIVTYSEAERSKKVRNRGTIIRNDVSRNIYAKKMNEVVSLSAILPLISIANEHFFLSAPFHFK</sequence>
<dbReference type="WBParaSite" id="PgR039_g091_t06">
    <property type="protein sequence ID" value="PgR039_g091_t06"/>
    <property type="gene ID" value="PgR039_g091"/>
</dbReference>
<protein>
    <submittedName>
        <fullName evidence="3 4">Receptor expression-enhancing protein</fullName>
    </submittedName>
</protein>
<name>A0A915BHI9_PARUN</name>
<dbReference type="WBParaSite" id="PgR039_g091_t07">
    <property type="protein sequence ID" value="PgR039_g091_t07"/>
    <property type="gene ID" value="PgR039_g091"/>
</dbReference>
<keyword evidence="1" id="KW-1133">Transmembrane helix</keyword>
<proteinExistence type="predicted"/>
<reference evidence="3 4" key="1">
    <citation type="submission" date="2022-11" db="UniProtKB">
        <authorList>
            <consortium name="WormBaseParasite"/>
        </authorList>
    </citation>
    <scope>IDENTIFICATION</scope>
</reference>
<evidence type="ECO:0000313" key="3">
    <source>
        <dbReference type="WBParaSite" id="PgR039_g091_t06"/>
    </source>
</evidence>
<feature type="transmembrane region" description="Helical" evidence="1">
    <location>
        <begin position="99"/>
        <end position="118"/>
    </location>
</feature>
<keyword evidence="1" id="KW-0472">Membrane</keyword>
<evidence type="ECO:0000256" key="1">
    <source>
        <dbReference type="SAM" id="Phobius"/>
    </source>
</evidence>
<keyword evidence="2" id="KW-1185">Reference proteome</keyword>
<dbReference type="Proteomes" id="UP000887569">
    <property type="component" value="Unplaced"/>
</dbReference>
<organism evidence="2 4">
    <name type="scientific">Parascaris univalens</name>
    <name type="common">Nematode worm</name>
    <dbReference type="NCBI Taxonomy" id="6257"/>
    <lineage>
        <taxon>Eukaryota</taxon>
        <taxon>Metazoa</taxon>
        <taxon>Ecdysozoa</taxon>
        <taxon>Nematoda</taxon>
        <taxon>Chromadorea</taxon>
        <taxon>Rhabditida</taxon>
        <taxon>Spirurina</taxon>
        <taxon>Ascaridomorpha</taxon>
        <taxon>Ascaridoidea</taxon>
        <taxon>Ascarididae</taxon>
        <taxon>Parascaris</taxon>
    </lineage>
</organism>
<evidence type="ECO:0000313" key="2">
    <source>
        <dbReference type="Proteomes" id="UP000887569"/>
    </source>
</evidence>
<dbReference type="AlphaFoldDB" id="A0A915BHI9"/>
<keyword evidence="1" id="KW-0812">Transmembrane</keyword>